<sequence>MISLYLPGQSWLHRCSVRLKLVVLAIASVLILPVSDLVLLGAALAVVLSLYVSLGSGGLRQLKALKPLTSLLVIIFFLHGITGNWHEGFVAVLRLVVMVLLANLVSVTTRMDDMMEAVLPLFSPLRLFGMSQKKPALAVTLVLRFAPVLLSVYASLREAFQARSGRRTSWRLMAPFLLQSLIMSENVAEALSARGGAAGLGGNAKL</sequence>
<evidence type="ECO:0000256" key="5">
    <source>
        <dbReference type="ARBA" id="ARBA00023136"/>
    </source>
</evidence>
<evidence type="ECO:0000256" key="3">
    <source>
        <dbReference type="ARBA" id="ARBA00022692"/>
    </source>
</evidence>
<comment type="caution">
    <text evidence="7">The sequence shown here is derived from an EMBL/GenBank/DDBJ whole genome shotgun (WGS) entry which is preliminary data.</text>
</comment>
<comment type="subcellular location">
    <subcellularLocation>
        <location evidence="1">Membrane</location>
        <topology evidence="1">Multi-pass membrane protein</topology>
    </subcellularLocation>
</comment>
<dbReference type="Pfam" id="PF02361">
    <property type="entry name" value="CbiQ"/>
    <property type="match status" value="1"/>
</dbReference>
<evidence type="ECO:0000256" key="4">
    <source>
        <dbReference type="ARBA" id="ARBA00022989"/>
    </source>
</evidence>
<gene>
    <name evidence="7" type="ORF">V6575_22380</name>
</gene>
<dbReference type="EMBL" id="JBAKIA010000029">
    <property type="protein sequence ID" value="MEJ8476833.1"/>
    <property type="molecule type" value="Genomic_DNA"/>
</dbReference>
<feature type="transmembrane region" description="Helical" evidence="6">
    <location>
        <begin position="136"/>
        <end position="156"/>
    </location>
</feature>
<keyword evidence="3 6" id="KW-0812">Transmembrane</keyword>
<evidence type="ECO:0000256" key="1">
    <source>
        <dbReference type="ARBA" id="ARBA00004141"/>
    </source>
</evidence>
<reference evidence="7 8" key="1">
    <citation type="submission" date="2024-02" db="EMBL/GenBank/DDBJ databases">
        <title>Roseibium algae sp. nov., isolated from marine alga (Grateloupia sp.), showing potential in myo-inositol conversion.</title>
        <authorList>
            <person name="Wang Y."/>
        </authorList>
    </citation>
    <scope>NUCLEOTIDE SEQUENCE [LARGE SCALE GENOMIC DNA]</scope>
    <source>
        <strain evidence="7 8">H3510</strain>
    </source>
</reference>
<dbReference type="InterPro" id="IPR003339">
    <property type="entry name" value="ABC/ECF_trnsptr_transmembrane"/>
</dbReference>
<feature type="transmembrane region" description="Helical" evidence="6">
    <location>
        <begin position="64"/>
        <end position="81"/>
    </location>
</feature>
<feature type="transmembrane region" description="Helical" evidence="6">
    <location>
        <begin position="88"/>
        <end position="107"/>
    </location>
</feature>
<feature type="transmembrane region" description="Helical" evidence="6">
    <location>
        <begin position="21"/>
        <end position="52"/>
    </location>
</feature>
<evidence type="ECO:0000313" key="7">
    <source>
        <dbReference type="EMBL" id="MEJ8476833.1"/>
    </source>
</evidence>
<dbReference type="Proteomes" id="UP001385499">
    <property type="component" value="Unassembled WGS sequence"/>
</dbReference>
<organism evidence="7 8">
    <name type="scientific">Roseibium algae</name>
    <dbReference type="NCBI Taxonomy" id="3123038"/>
    <lineage>
        <taxon>Bacteria</taxon>
        <taxon>Pseudomonadati</taxon>
        <taxon>Pseudomonadota</taxon>
        <taxon>Alphaproteobacteria</taxon>
        <taxon>Hyphomicrobiales</taxon>
        <taxon>Stappiaceae</taxon>
        <taxon>Roseibium</taxon>
    </lineage>
</organism>
<keyword evidence="5 6" id="KW-0472">Membrane</keyword>
<dbReference type="RefSeq" id="WP_340277632.1">
    <property type="nucleotide sequence ID" value="NZ_JBAKIA010000029.1"/>
</dbReference>
<evidence type="ECO:0000313" key="8">
    <source>
        <dbReference type="Proteomes" id="UP001385499"/>
    </source>
</evidence>
<proteinExistence type="inferred from homology"/>
<accession>A0ABU8TSP9</accession>
<name>A0ABU8TSP9_9HYPH</name>
<protein>
    <submittedName>
        <fullName evidence="7">Energy-coupling factor transporter transmembrane protein EcfT</fullName>
    </submittedName>
</protein>
<dbReference type="CDD" id="cd16914">
    <property type="entry name" value="EcfT"/>
    <property type="match status" value="1"/>
</dbReference>
<keyword evidence="8" id="KW-1185">Reference proteome</keyword>
<evidence type="ECO:0000256" key="6">
    <source>
        <dbReference type="SAM" id="Phobius"/>
    </source>
</evidence>
<evidence type="ECO:0000256" key="2">
    <source>
        <dbReference type="ARBA" id="ARBA00008564"/>
    </source>
</evidence>
<keyword evidence="4 6" id="KW-1133">Transmembrane helix</keyword>
<comment type="similarity">
    <text evidence="2">Belongs to the CbiQ family.</text>
</comment>